<dbReference type="InterPro" id="IPR027417">
    <property type="entry name" value="P-loop_NTPase"/>
</dbReference>
<evidence type="ECO:0000259" key="1">
    <source>
        <dbReference type="Pfam" id="PF09250"/>
    </source>
</evidence>
<evidence type="ECO:0000313" key="3">
    <source>
        <dbReference type="Proteomes" id="UP001620397"/>
    </source>
</evidence>
<protein>
    <submittedName>
        <fullName evidence="2">AAA family ATPase</fullName>
    </submittedName>
</protein>
<dbReference type="SUPFAM" id="SSF52540">
    <property type="entry name" value="P-loop containing nucleoside triphosphate hydrolases"/>
    <property type="match status" value="1"/>
</dbReference>
<sequence length="795" mass="87453">MTHWHYTPGCPRPPEQFVVFGAHAFVPAAELATRRAEWDRRQTEQLRPPDPGNEKPLLLAGMQGLDIPNDTSTSEQSMDLHHGVINCYDGEPDFSPADPSEFDLIDVASVQQKHAEARRLLADGFKLCELQALSKRPVGKEWQRHPVTAVRDGAGGYGLVLGLNGMCSVDPDNVELARVGLERCGFSLEEIMEAGVRTSSTRPGSGGRSAFKAPAGLTRVCFASKKHGTILELRAGQSNLQDCLPGTRYRTAEGGEVYEQAYANGKKLDEAPELPSRFLAWWQRLNADTDFLHEQQRLLCGEGAQLAVSAGEGKGVRLAYHSALRREYNDTHSVEDILARHGYACHGERWAPPTATGVPGVRLIPGRDGLWQSDHASDPLFGTFDAWSAFVALDCEGDVDRANGAYLPKYHAMVESEFPVVAPAATELRQRHPVCLDWDQLPIDPPEPRFVIPGWMPDGVVTLFAAHGGTGKSFLSLYIALCIATGRHPFNDGVEIERAKVLLYSAEDDMTVMHGRLRRYMHLLGICEGELKGWLTVFDATEADNVLFAGDEKVNGRTTARYAWLAEKIRCLGARVLIFDNASDAIDANENDRAKVRQFMSCLKQLASAVLLLAHVDAVSSMADPGEAKGYSGSTAWHNSARSRWFMSRGKDTDDVVLAQPKVNYARSGSEVVIRWSDEHKVFQVVTTRQGRVKAADCRVELLRLLRDATDSGARVSPSKRAGNSVLNTIKELDGCPYGLKPADVDREVNRWRLEGLVRVESYRKANRGEAEQLVLTDEGRALCDVNGADAGDFA</sequence>
<gene>
    <name evidence="2" type="ORF">ISP14_13170</name>
</gene>
<organism evidence="2 3">
    <name type="scientific">Dyella agri</name>
    <dbReference type="NCBI Taxonomy" id="1926869"/>
    <lineage>
        <taxon>Bacteria</taxon>
        <taxon>Pseudomonadati</taxon>
        <taxon>Pseudomonadota</taxon>
        <taxon>Gammaproteobacteria</taxon>
        <taxon>Lysobacterales</taxon>
        <taxon>Rhodanobacteraceae</taxon>
        <taxon>Dyella</taxon>
    </lineage>
</organism>
<dbReference type="Pfam" id="PF13481">
    <property type="entry name" value="AAA_25"/>
    <property type="match status" value="1"/>
</dbReference>
<reference evidence="2 3" key="1">
    <citation type="submission" date="2020-10" db="EMBL/GenBank/DDBJ databases">
        <title>Phylogeny of dyella-like bacteria.</title>
        <authorList>
            <person name="Fu J."/>
        </authorList>
    </citation>
    <scope>NUCLEOTIDE SEQUENCE [LARGE SCALE GENOMIC DNA]</scope>
    <source>
        <strain evidence="2 3">DKC-1</strain>
    </source>
</reference>
<dbReference type="RefSeq" id="WP_404540704.1">
    <property type="nucleotide sequence ID" value="NZ_JADIKL010000007.1"/>
</dbReference>
<comment type="caution">
    <text evidence="2">The sequence shown here is derived from an EMBL/GenBank/DDBJ whole genome shotgun (WGS) entry which is preliminary data.</text>
</comment>
<proteinExistence type="predicted"/>
<dbReference type="EMBL" id="JADIKL010000007">
    <property type="protein sequence ID" value="MFK2931743.1"/>
    <property type="molecule type" value="Genomic_DNA"/>
</dbReference>
<name>A0ABW8KKV7_9GAMM</name>
<feature type="domain" description="DNA primase/polymerase bifunctional N-terminal" evidence="1">
    <location>
        <begin position="118"/>
        <end position="273"/>
    </location>
</feature>
<dbReference type="Proteomes" id="UP001620397">
    <property type="component" value="Unassembled WGS sequence"/>
</dbReference>
<dbReference type="InterPro" id="IPR015330">
    <property type="entry name" value="DNA_primase/pol_bifunc_N"/>
</dbReference>
<evidence type="ECO:0000313" key="2">
    <source>
        <dbReference type="EMBL" id="MFK2931743.1"/>
    </source>
</evidence>
<accession>A0ABW8KKV7</accession>
<dbReference type="Gene3D" id="3.40.50.300">
    <property type="entry name" value="P-loop containing nucleotide triphosphate hydrolases"/>
    <property type="match status" value="1"/>
</dbReference>
<dbReference type="Pfam" id="PF09250">
    <property type="entry name" value="Prim-Pol"/>
    <property type="match status" value="1"/>
</dbReference>
<keyword evidence="3" id="KW-1185">Reference proteome</keyword>